<name>A0A1I3RD54_HALDA</name>
<evidence type="ECO:0000313" key="1">
    <source>
        <dbReference type="EMBL" id="SFJ43247.1"/>
    </source>
</evidence>
<accession>A0A1I3RD54</accession>
<protein>
    <submittedName>
        <fullName evidence="1">Uncharacterized protein</fullName>
    </submittedName>
</protein>
<sequence length="92" mass="10921">MEKESPTQVKQGEYPVTIYEGERLLIKCSSLQEAARFIKERTNDKFFRWTPINKSLWYDEPYSIGGATFHFVTDPKIKKEKLKELSEKKFKN</sequence>
<organism evidence="1 2">
    <name type="scientific">Halobacillus dabanensis</name>
    <dbReference type="NCBI Taxonomy" id="240302"/>
    <lineage>
        <taxon>Bacteria</taxon>
        <taxon>Bacillati</taxon>
        <taxon>Bacillota</taxon>
        <taxon>Bacilli</taxon>
        <taxon>Bacillales</taxon>
        <taxon>Bacillaceae</taxon>
        <taxon>Halobacillus</taxon>
    </lineage>
</organism>
<dbReference type="OrthoDB" id="2881615at2"/>
<proteinExistence type="predicted"/>
<dbReference type="AlphaFoldDB" id="A0A1I3RD54"/>
<evidence type="ECO:0000313" key="2">
    <source>
        <dbReference type="Proteomes" id="UP000183557"/>
    </source>
</evidence>
<keyword evidence="2" id="KW-1185">Reference proteome</keyword>
<reference evidence="2" key="1">
    <citation type="submission" date="2016-10" db="EMBL/GenBank/DDBJ databases">
        <authorList>
            <person name="Varghese N."/>
            <person name="Submissions S."/>
        </authorList>
    </citation>
    <scope>NUCLEOTIDE SEQUENCE [LARGE SCALE GENOMIC DNA]</scope>
    <source>
        <strain evidence="2">CGMCC 1.3704</strain>
    </source>
</reference>
<dbReference type="EMBL" id="FOSB01000002">
    <property type="protein sequence ID" value="SFJ43247.1"/>
    <property type="molecule type" value="Genomic_DNA"/>
</dbReference>
<dbReference type="Proteomes" id="UP000183557">
    <property type="component" value="Unassembled WGS sequence"/>
</dbReference>
<gene>
    <name evidence="1" type="ORF">SAMN04487936_102147</name>
</gene>